<dbReference type="AlphaFoldDB" id="A0A072VQ06"/>
<dbReference type="STRING" id="3880.A0A072VQ06"/>
<keyword evidence="3" id="KW-0863">Zinc-finger</keyword>
<evidence type="ECO:0000313" key="7">
    <source>
        <dbReference type="EnsemblPlants" id="KEH43857"/>
    </source>
</evidence>
<feature type="domain" description="FLZ-type" evidence="5">
    <location>
        <begin position="36"/>
        <end position="78"/>
    </location>
</feature>
<organism evidence="6 8">
    <name type="scientific">Medicago truncatula</name>
    <name type="common">Barrel medic</name>
    <name type="synonym">Medicago tribuloides</name>
    <dbReference type="NCBI Taxonomy" id="3880"/>
    <lineage>
        <taxon>Eukaryota</taxon>
        <taxon>Viridiplantae</taxon>
        <taxon>Streptophyta</taxon>
        <taxon>Embryophyta</taxon>
        <taxon>Tracheophyta</taxon>
        <taxon>Spermatophyta</taxon>
        <taxon>Magnoliopsida</taxon>
        <taxon>eudicotyledons</taxon>
        <taxon>Gunneridae</taxon>
        <taxon>Pentapetalae</taxon>
        <taxon>rosids</taxon>
        <taxon>fabids</taxon>
        <taxon>Fabales</taxon>
        <taxon>Fabaceae</taxon>
        <taxon>Papilionoideae</taxon>
        <taxon>50 kb inversion clade</taxon>
        <taxon>NPAAA clade</taxon>
        <taxon>Hologalegina</taxon>
        <taxon>IRL clade</taxon>
        <taxon>Trifolieae</taxon>
        <taxon>Medicago</taxon>
    </lineage>
</organism>
<feature type="zinc finger region" description="FLZ-type" evidence="4">
    <location>
        <begin position="36"/>
        <end position="78"/>
    </location>
</feature>
<keyword evidence="2" id="KW-0479">Metal-binding</keyword>
<reference evidence="6 8" key="1">
    <citation type="journal article" date="2011" name="Nature">
        <title>The Medicago genome provides insight into the evolution of rhizobial symbioses.</title>
        <authorList>
            <person name="Young N.D."/>
            <person name="Debelle F."/>
            <person name="Oldroyd G.E."/>
            <person name="Geurts R."/>
            <person name="Cannon S.B."/>
            <person name="Udvardi M.K."/>
            <person name="Benedito V.A."/>
            <person name="Mayer K.F."/>
            <person name="Gouzy J."/>
            <person name="Schoof H."/>
            <person name="Van de Peer Y."/>
            <person name="Proost S."/>
            <person name="Cook D.R."/>
            <person name="Meyers B.C."/>
            <person name="Spannagl M."/>
            <person name="Cheung F."/>
            <person name="De Mita S."/>
            <person name="Krishnakumar V."/>
            <person name="Gundlach H."/>
            <person name="Zhou S."/>
            <person name="Mudge J."/>
            <person name="Bharti A.K."/>
            <person name="Murray J.D."/>
            <person name="Naoumkina M.A."/>
            <person name="Rosen B."/>
            <person name="Silverstein K.A."/>
            <person name="Tang H."/>
            <person name="Rombauts S."/>
            <person name="Zhao P.X."/>
            <person name="Zhou P."/>
            <person name="Barbe V."/>
            <person name="Bardou P."/>
            <person name="Bechner M."/>
            <person name="Bellec A."/>
            <person name="Berger A."/>
            <person name="Berges H."/>
            <person name="Bidwell S."/>
            <person name="Bisseling T."/>
            <person name="Choisne N."/>
            <person name="Couloux A."/>
            <person name="Denny R."/>
            <person name="Deshpande S."/>
            <person name="Dai X."/>
            <person name="Doyle J.J."/>
            <person name="Dudez A.M."/>
            <person name="Farmer A.D."/>
            <person name="Fouteau S."/>
            <person name="Franken C."/>
            <person name="Gibelin C."/>
            <person name="Gish J."/>
            <person name="Goldstein S."/>
            <person name="Gonzalez A.J."/>
            <person name="Green P.J."/>
            <person name="Hallab A."/>
            <person name="Hartog M."/>
            <person name="Hua A."/>
            <person name="Humphray S.J."/>
            <person name="Jeong D.H."/>
            <person name="Jing Y."/>
            <person name="Jocker A."/>
            <person name="Kenton S.M."/>
            <person name="Kim D.J."/>
            <person name="Klee K."/>
            <person name="Lai H."/>
            <person name="Lang C."/>
            <person name="Lin S."/>
            <person name="Macmil S.L."/>
            <person name="Magdelenat G."/>
            <person name="Matthews L."/>
            <person name="McCorrison J."/>
            <person name="Monaghan E.L."/>
            <person name="Mun J.H."/>
            <person name="Najar F.Z."/>
            <person name="Nicholson C."/>
            <person name="Noirot C."/>
            <person name="O'Bleness M."/>
            <person name="Paule C.R."/>
            <person name="Poulain J."/>
            <person name="Prion F."/>
            <person name="Qin B."/>
            <person name="Qu C."/>
            <person name="Retzel E.F."/>
            <person name="Riddle C."/>
            <person name="Sallet E."/>
            <person name="Samain S."/>
            <person name="Samson N."/>
            <person name="Sanders I."/>
            <person name="Saurat O."/>
            <person name="Scarpelli C."/>
            <person name="Schiex T."/>
            <person name="Segurens B."/>
            <person name="Severin A.J."/>
            <person name="Sherrier D.J."/>
            <person name="Shi R."/>
            <person name="Sims S."/>
            <person name="Singer S.R."/>
            <person name="Sinharoy S."/>
            <person name="Sterck L."/>
            <person name="Viollet A."/>
            <person name="Wang B.B."/>
            <person name="Wang K."/>
            <person name="Wang M."/>
            <person name="Wang X."/>
            <person name="Warfsmann J."/>
            <person name="Weissenbach J."/>
            <person name="White D.D."/>
            <person name="White J.D."/>
            <person name="Wiley G.B."/>
            <person name="Wincker P."/>
            <person name="Xing Y."/>
            <person name="Yang L."/>
            <person name="Yao Z."/>
            <person name="Ying F."/>
            <person name="Zhai J."/>
            <person name="Zhou L."/>
            <person name="Zuber A."/>
            <person name="Denarie J."/>
            <person name="Dixon R.A."/>
            <person name="May G.D."/>
            <person name="Schwartz D.C."/>
            <person name="Rogers J."/>
            <person name="Quetier F."/>
            <person name="Town C.D."/>
            <person name="Roe B.A."/>
        </authorList>
    </citation>
    <scope>NUCLEOTIDE SEQUENCE [LARGE SCALE GENOMIC DNA]</scope>
    <source>
        <strain evidence="6">A17</strain>
        <strain evidence="7 8">cv. Jemalong A17</strain>
    </source>
</reference>
<evidence type="ECO:0000256" key="3">
    <source>
        <dbReference type="ARBA" id="ARBA00022771"/>
    </source>
</evidence>
<accession>A0A072VQ06</accession>
<dbReference type="PANTHER" id="PTHR47208:SF5">
    <property type="entry name" value="FCS-LIKE ZINC FINGER 12-RELATED"/>
    <property type="match status" value="1"/>
</dbReference>
<evidence type="ECO:0000313" key="6">
    <source>
        <dbReference type="EMBL" id="KEH43857.1"/>
    </source>
</evidence>
<keyword evidence="8" id="KW-1185">Reference proteome</keyword>
<evidence type="ECO:0000256" key="2">
    <source>
        <dbReference type="ARBA" id="ARBA00022723"/>
    </source>
</evidence>
<evidence type="ECO:0000256" key="4">
    <source>
        <dbReference type="PROSITE-ProRule" id="PRU01131"/>
    </source>
</evidence>
<sequence length="85" mass="10111">MESSKSYTRCFDVGCSSSVKENELRFPHPIRYPSEIFLSICFQCKKSLQGKDIYMYRSMPFCNNECRNQRIRLDEEEIPKLKTKT</sequence>
<dbReference type="Pfam" id="PF04570">
    <property type="entry name" value="zf-FLZ"/>
    <property type="match status" value="1"/>
</dbReference>
<dbReference type="GO" id="GO:0008270">
    <property type="term" value="F:zinc ion binding"/>
    <property type="evidence" value="ECO:0007669"/>
    <property type="project" value="UniProtKB-KW"/>
</dbReference>
<dbReference type="EnsemblPlants" id="KEH43857">
    <property type="protein sequence ID" value="KEH43857"/>
    <property type="gene ID" value="MTR_1g103510"/>
</dbReference>
<keyword evidence="3" id="KW-0862">Zinc</keyword>
<dbReference type="EMBL" id="CM001217">
    <property type="protein sequence ID" value="KEH43857.1"/>
    <property type="molecule type" value="Genomic_DNA"/>
</dbReference>
<dbReference type="PROSITE" id="PS51795">
    <property type="entry name" value="ZF_FLZ"/>
    <property type="match status" value="1"/>
</dbReference>
<comment type="similarity">
    <text evidence="1">Belongs to the FLZ family.</text>
</comment>
<evidence type="ECO:0000259" key="5">
    <source>
        <dbReference type="PROSITE" id="PS51795"/>
    </source>
</evidence>
<evidence type="ECO:0000313" key="8">
    <source>
        <dbReference type="Proteomes" id="UP000002051"/>
    </source>
</evidence>
<dbReference type="PANTHER" id="PTHR47208">
    <property type="entry name" value="OS02G0174800 PROTEIN"/>
    <property type="match status" value="1"/>
</dbReference>
<dbReference type="OrthoDB" id="1927223at2759"/>
<dbReference type="InterPro" id="IPR044604">
    <property type="entry name" value="FLZ12/13/14"/>
</dbReference>
<dbReference type="Proteomes" id="UP000002051">
    <property type="component" value="Unassembled WGS sequence"/>
</dbReference>
<name>A0A072VQ06_MEDTR</name>
<dbReference type="InterPro" id="IPR007650">
    <property type="entry name" value="Zf-FLZ_dom"/>
</dbReference>
<gene>
    <name evidence="6" type="ordered locus">MTR_1g103510</name>
</gene>
<evidence type="ECO:0000256" key="1">
    <source>
        <dbReference type="ARBA" id="ARBA00009374"/>
    </source>
</evidence>
<reference evidence="7" key="3">
    <citation type="submission" date="2015-04" db="UniProtKB">
        <authorList>
            <consortium name="EnsemblPlants"/>
        </authorList>
    </citation>
    <scope>IDENTIFICATION</scope>
    <source>
        <strain evidence="7">cv. Jemalong A17</strain>
    </source>
</reference>
<dbReference type="HOGENOM" id="CLU_2516007_0_0_1"/>
<proteinExistence type="inferred from homology"/>
<reference evidence="6 8" key="2">
    <citation type="journal article" date="2014" name="BMC Genomics">
        <title>An improved genome release (version Mt4.0) for the model legume Medicago truncatula.</title>
        <authorList>
            <person name="Tang H."/>
            <person name="Krishnakumar V."/>
            <person name="Bidwell S."/>
            <person name="Rosen B."/>
            <person name="Chan A."/>
            <person name="Zhou S."/>
            <person name="Gentzbittel L."/>
            <person name="Childs K.L."/>
            <person name="Yandell M."/>
            <person name="Gundlach H."/>
            <person name="Mayer K.F."/>
            <person name="Schwartz D.C."/>
            <person name="Town C.D."/>
        </authorList>
    </citation>
    <scope>GENOME REANNOTATION</scope>
    <source>
        <strain evidence="6">A17</strain>
        <strain evidence="7 8">cv. Jemalong A17</strain>
    </source>
</reference>
<protein>
    <submittedName>
        <fullName evidence="6">DUF581 family protein</fullName>
    </submittedName>
</protein>